<keyword evidence="1" id="KW-0472">Membrane</keyword>
<gene>
    <name evidence="2" type="ORF">PPENT_87.1.T1580001</name>
</gene>
<name>A0A8S1Y7R7_9CILI</name>
<keyword evidence="1" id="KW-1133">Transmembrane helix</keyword>
<keyword evidence="3" id="KW-1185">Reference proteome</keyword>
<comment type="caution">
    <text evidence="2">The sequence shown here is derived from an EMBL/GenBank/DDBJ whole genome shotgun (WGS) entry which is preliminary data.</text>
</comment>
<evidence type="ECO:0000313" key="2">
    <source>
        <dbReference type="EMBL" id="CAD8210105.1"/>
    </source>
</evidence>
<reference evidence="2" key="1">
    <citation type="submission" date="2021-01" db="EMBL/GenBank/DDBJ databases">
        <authorList>
            <consortium name="Genoscope - CEA"/>
            <person name="William W."/>
        </authorList>
    </citation>
    <scope>NUCLEOTIDE SEQUENCE</scope>
</reference>
<dbReference type="AlphaFoldDB" id="A0A8S1Y7R7"/>
<dbReference type="EMBL" id="CAJJDO010000158">
    <property type="protein sequence ID" value="CAD8210105.1"/>
    <property type="molecule type" value="Genomic_DNA"/>
</dbReference>
<protein>
    <recommendedName>
        <fullName evidence="4">Transmembrane protein</fullName>
    </recommendedName>
</protein>
<keyword evidence="1" id="KW-0812">Transmembrane</keyword>
<sequence length="230" mass="27511">MSLMNKLTGLHKIKLQSSILEQDNVIFHTFQFLYQLDGAHNQFNPDLQIYRFSESQRIYLHSRQLPYFYFLFFILSLNSEVIIYKGQAIVFITLRSLFKRIYLNLPQVHPQEEWPKLNLGQVSRNIQFQKSKKYLQNYSSKMKCPLRIDNGLNELDQNVNLSKKNSYYYYLFSLFNAVQSSEIQIKKGMVNNSFFNLGNIWLQKGLRQIHPMVFIINHFELLKPYRQLPH</sequence>
<evidence type="ECO:0000256" key="1">
    <source>
        <dbReference type="SAM" id="Phobius"/>
    </source>
</evidence>
<feature type="transmembrane region" description="Helical" evidence="1">
    <location>
        <begin position="67"/>
        <end position="94"/>
    </location>
</feature>
<accession>A0A8S1Y7R7</accession>
<proteinExistence type="predicted"/>
<evidence type="ECO:0008006" key="4">
    <source>
        <dbReference type="Google" id="ProtNLM"/>
    </source>
</evidence>
<dbReference type="Proteomes" id="UP000689195">
    <property type="component" value="Unassembled WGS sequence"/>
</dbReference>
<evidence type="ECO:0000313" key="3">
    <source>
        <dbReference type="Proteomes" id="UP000689195"/>
    </source>
</evidence>
<organism evidence="2 3">
    <name type="scientific">Paramecium pentaurelia</name>
    <dbReference type="NCBI Taxonomy" id="43138"/>
    <lineage>
        <taxon>Eukaryota</taxon>
        <taxon>Sar</taxon>
        <taxon>Alveolata</taxon>
        <taxon>Ciliophora</taxon>
        <taxon>Intramacronucleata</taxon>
        <taxon>Oligohymenophorea</taxon>
        <taxon>Peniculida</taxon>
        <taxon>Parameciidae</taxon>
        <taxon>Paramecium</taxon>
    </lineage>
</organism>